<name>A0A9N8HGD8_9STRA</name>
<proteinExistence type="predicted"/>
<evidence type="ECO:0000313" key="1">
    <source>
        <dbReference type="EMBL" id="CAB9513116.1"/>
    </source>
</evidence>
<dbReference type="EMBL" id="CAICTM010000571">
    <property type="protein sequence ID" value="CAB9513116.1"/>
    <property type="molecule type" value="Genomic_DNA"/>
</dbReference>
<comment type="caution">
    <text evidence="1">The sequence shown here is derived from an EMBL/GenBank/DDBJ whole genome shotgun (WGS) entry which is preliminary data.</text>
</comment>
<dbReference type="AlphaFoldDB" id="A0A9N8HGD8"/>
<organism evidence="1 2">
    <name type="scientific">Seminavis robusta</name>
    <dbReference type="NCBI Taxonomy" id="568900"/>
    <lineage>
        <taxon>Eukaryota</taxon>
        <taxon>Sar</taxon>
        <taxon>Stramenopiles</taxon>
        <taxon>Ochrophyta</taxon>
        <taxon>Bacillariophyta</taxon>
        <taxon>Bacillariophyceae</taxon>
        <taxon>Bacillariophycidae</taxon>
        <taxon>Naviculales</taxon>
        <taxon>Naviculaceae</taxon>
        <taxon>Seminavis</taxon>
    </lineage>
</organism>
<protein>
    <submittedName>
        <fullName evidence="1">Uncharacterized protein</fullName>
    </submittedName>
</protein>
<dbReference type="Proteomes" id="UP001153069">
    <property type="component" value="Unassembled WGS sequence"/>
</dbReference>
<sequence length="533" mass="59740">MRELCFQCFGIDFTIDWGTSDDADTFVSAHVFFKEHPGLCDKDNTYLSSKPAAVIPHREFSVEEIEEYPPSPISVPLTQQPVDNASAIQDEVVATNSTDSDDDCIQQEAVLNCYFHVTHAFATKRSYVAKMKDKVFALPQGTAYKHVSNIAKTKTMEQRRVITELYLQDWREQRGEGEAADHLYKEYCTYPRYNWNYACTGEVGVYPSNCPNESFNRHGIKSIATDCSKNATLAAFLVHTAPRLLEEDANARSDPCTIEIPRTPSVFAVAVTGFLKEGIDIVKLGEDEYGKASSWLCNLRHKIGVPIDERRIRMVRASLDGDSRPFAKELSSLGCGFPDLIADSMVKMTDTVCHLQWKQGNIVGDCEDCVKHLGYSCPGAIFLRSKHNLLSCSLKNLRKTSANARGDVAKATARGNTNRLYRSGLSKNSKRRCLSKMVETFDGYLSTLNHQQMAKLFLYLRLFRLDTKGNDPVKGRTTQSLLDTLVSFYDNPTGNRAMLIARPMEKTSYAVVKTIATKLKDASCTEPQKENNK</sequence>
<accession>A0A9N8HGD8</accession>
<keyword evidence="2" id="KW-1185">Reference proteome</keyword>
<evidence type="ECO:0000313" key="2">
    <source>
        <dbReference type="Proteomes" id="UP001153069"/>
    </source>
</evidence>
<reference evidence="1" key="1">
    <citation type="submission" date="2020-06" db="EMBL/GenBank/DDBJ databases">
        <authorList>
            <consortium name="Plant Systems Biology data submission"/>
        </authorList>
    </citation>
    <scope>NUCLEOTIDE SEQUENCE</scope>
    <source>
        <strain evidence="1">D6</strain>
    </source>
</reference>
<gene>
    <name evidence="1" type="ORF">SEMRO_572_G168870.1</name>
</gene>